<dbReference type="EMBL" id="LAZR01000157">
    <property type="protein sequence ID" value="KKN85612.1"/>
    <property type="molecule type" value="Genomic_DNA"/>
</dbReference>
<comment type="similarity">
    <text evidence="1">Belongs to the pseudouridine synthase RluA family.</text>
</comment>
<dbReference type="PANTHER" id="PTHR21600:SF44">
    <property type="entry name" value="RIBOSOMAL LARGE SUBUNIT PSEUDOURIDINE SYNTHASE D"/>
    <property type="match status" value="1"/>
</dbReference>
<dbReference type="GO" id="GO:0009982">
    <property type="term" value="F:pseudouridine synthase activity"/>
    <property type="evidence" value="ECO:0007669"/>
    <property type="project" value="InterPro"/>
</dbReference>
<dbReference type="NCBIfam" id="TIGR00005">
    <property type="entry name" value="rluA_subfam"/>
    <property type="match status" value="1"/>
</dbReference>
<dbReference type="CDD" id="cd02869">
    <property type="entry name" value="PseudoU_synth_RluA_like"/>
    <property type="match status" value="1"/>
</dbReference>
<dbReference type="GO" id="GO:0003723">
    <property type="term" value="F:RNA binding"/>
    <property type="evidence" value="ECO:0007669"/>
    <property type="project" value="InterPro"/>
</dbReference>
<dbReference type="InterPro" id="IPR050188">
    <property type="entry name" value="RluA_PseudoU_synthase"/>
</dbReference>
<evidence type="ECO:0000256" key="1">
    <source>
        <dbReference type="ARBA" id="ARBA00010876"/>
    </source>
</evidence>
<dbReference type="InterPro" id="IPR020103">
    <property type="entry name" value="PsdUridine_synth_cat_dom_sf"/>
</dbReference>
<protein>
    <recommendedName>
        <fullName evidence="3">RNA-binding S4 domain-containing protein</fullName>
    </recommendedName>
</protein>
<dbReference type="InterPro" id="IPR006145">
    <property type="entry name" value="PsdUridine_synth_RsuA/RluA"/>
</dbReference>
<dbReference type="AlphaFoldDB" id="A0A0F9UE00"/>
<dbReference type="SUPFAM" id="SSF55120">
    <property type="entry name" value="Pseudouridine synthase"/>
    <property type="match status" value="1"/>
</dbReference>
<dbReference type="InterPro" id="IPR002942">
    <property type="entry name" value="S4_RNA-bd"/>
</dbReference>
<dbReference type="PROSITE" id="PS50889">
    <property type="entry name" value="S4"/>
    <property type="match status" value="1"/>
</dbReference>
<dbReference type="CDD" id="cd00165">
    <property type="entry name" value="S4"/>
    <property type="match status" value="1"/>
</dbReference>
<dbReference type="PROSITE" id="PS01129">
    <property type="entry name" value="PSI_RLU"/>
    <property type="match status" value="1"/>
</dbReference>
<feature type="domain" description="RNA-binding S4" evidence="3">
    <location>
        <begin position="15"/>
        <end position="75"/>
    </location>
</feature>
<dbReference type="GO" id="GO:0000455">
    <property type="term" value="P:enzyme-directed rRNA pseudouridine synthesis"/>
    <property type="evidence" value="ECO:0007669"/>
    <property type="project" value="TreeGrafter"/>
</dbReference>
<dbReference type="InterPro" id="IPR006225">
    <property type="entry name" value="PsdUridine_synth_RluC/D"/>
</dbReference>
<evidence type="ECO:0000313" key="4">
    <source>
        <dbReference type="EMBL" id="KKN85612.1"/>
    </source>
</evidence>
<sequence>MDTRRFMVDTAGAGERLDSFLAAASDGTLSRSRAKTLISEGRVSINGENVLVAKRKLRAGEVVDVAMPPPTDAAPSAEAIPLCVVHEDADLIVIDKPAGLVVHPGPGNWTGTLVNALLHHCGDSLSGIGGVRRPGIVHRLDKETSGLLVVAKSDTAHRGLSEQFAAHGRDGRLSRAYLAIVWGTPARPRGTVDAALGRSASDRVKRAVVPEGRSDARHAITRYALRAASPLDGGLASLVECVLETGRTHQIRVHMAHIGQPLVGDDVYGAGFRTKSERLDPDAKRVVQGFRRQALHAHRLGFVHPVSGAPLSFQSPLPKDMVELCAAFGIAQQ</sequence>
<dbReference type="Pfam" id="PF00849">
    <property type="entry name" value="PseudoU_synth_2"/>
    <property type="match status" value="1"/>
</dbReference>
<accession>A0A0F9UE00</accession>
<evidence type="ECO:0000259" key="3">
    <source>
        <dbReference type="SMART" id="SM00363"/>
    </source>
</evidence>
<dbReference type="SUPFAM" id="SSF55174">
    <property type="entry name" value="Alpha-L RNA-binding motif"/>
    <property type="match status" value="1"/>
</dbReference>
<dbReference type="Gene3D" id="3.10.290.10">
    <property type="entry name" value="RNA-binding S4 domain"/>
    <property type="match status" value="1"/>
</dbReference>
<gene>
    <name evidence="4" type="ORF">LCGC14_0277400</name>
</gene>
<keyword evidence="2" id="KW-0413">Isomerase</keyword>
<name>A0A0F9UE00_9ZZZZ</name>
<dbReference type="InterPro" id="IPR006224">
    <property type="entry name" value="PsdUridine_synth_RluA-like_CS"/>
</dbReference>
<reference evidence="4" key="1">
    <citation type="journal article" date="2015" name="Nature">
        <title>Complex archaea that bridge the gap between prokaryotes and eukaryotes.</title>
        <authorList>
            <person name="Spang A."/>
            <person name="Saw J.H."/>
            <person name="Jorgensen S.L."/>
            <person name="Zaremba-Niedzwiedzka K."/>
            <person name="Martijn J."/>
            <person name="Lind A.E."/>
            <person name="van Eijk R."/>
            <person name="Schleper C."/>
            <person name="Guy L."/>
            <person name="Ettema T.J."/>
        </authorList>
    </citation>
    <scope>NUCLEOTIDE SEQUENCE</scope>
</reference>
<dbReference type="InterPro" id="IPR036986">
    <property type="entry name" value="S4_RNA-bd_sf"/>
</dbReference>
<organism evidence="4">
    <name type="scientific">marine sediment metagenome</name>
    <dbReference type="NCBI Taxonomy" id="412755"/>
    <lineage>
        <taxon>unclassified sequences</taxon>
        <taxon>metagenomes</taxon>
        <taxon>ecological metagenomes</taxon>
    </lineage>
</organism>
<evidence type="ECO:0000256" key="2">
    <source>
        <dbReference type="ARBA" id="ARBA00023235"/>
    </source>
</evidence>
<dbReference type="SMART" id="SM00363">
    <property type="entry name" value="S4"/>
    <property type="match status" value="1"/>
</dbReference>
<dbReference type="Pfam" id="PF01479">
    <property type="entry name" value="S4"/>
    <property type="match status" value="1"/>
</dbReference>
<dbReference type="PANTHER" id="PTHR21600">
    <property type="entry name" value="MITOCHONDRIAL RNA PSEUDOURIDINE SYNTHASE"/>
    <property type="match status" value="1"/>
</dbReference>
<dbReference type="Gene3D" id="3.30.2350.10">
    <property type="entry name" value="Pseudouridine synthase"/>
    <property type="match status" value="1"/>
</dbReference>
<comment type="caution">
    <text evidence="4">The sequence shown here is derived from an EMBL/GenBank/DDBJ whole genome shotgun (WGS) entry which is preliminary data.</text>
</comment>
<proteinExistence type="inferred from homology"/>